<dbReference type="AlphaFoldDB" id="A0A4S8M4W3"/>
<reference evidence="2 3" key="1">
    <citation type="journal article" date="2019" name="Nat. Ecol. Evol.">
        <title>Megaphylogeny resolves global patterns of mushroom evolution.</title>
        <authorList>
            <person name="Varga T."/>
            <person name="Krizsan K."/>
            <person name="Foldi C."/>
            <person name="Dima B."/>
            <person name="Sanchez-Garcia M."/>
            <person name="Sanchez-Ramirez S."/>
            <person name="Szollosi G.J."/>
            <person name="Szarkandi J.G."/>
            <person name="Papp V."/>
            <person name="Albert L."/>
            <person name="Andreopoulos W."/>
            <person name="Angelini C."/>
            <person name="Antonin V."/>
            <person name="Barry K.W."/>
            <person name="Bougher N.L."/>
            <person name="Buchanan P."/>
            <person name="Buyck B."/>
            <person name="Bense V."/>
            <person name="Catcheside P."/>
            <person name="Chovatia M."/>
            <person name="Cooper J."/>
            <person name="Damon W."/>
            <person name="Desjardin D."/>
            <person name="Finy P."/>
            <person name="Geml J."/>
            <person name="Haridas S."/>
            <person name="Hughes K."/>
            <person name="Justo A."/>
            <person name="Karasinski D."/>
            <person name="Kautmanova I."/>
            <person name="Kiss B."/>
            <person name="Kocsube S."/>
            <person name="Kotiranta H."/>
            <person name="LaButti K.M."/>
            <person name="Lechner B.E."/>
            <person name="Liimatainen K."/>
            <person name="Lipzen A."/>
            <person name="Lukacs Z."/>
            <person name="Mihaltcheva S."/>
            <person name="Morgado L.N."/>
            <person name="Niskanen T."/>
            <person name="Noordeloos M.E."/>
            <person name="Ohm R.A."/>
            <person name="Ortiz-Santana B."/>
            <person name="Ovrebo C."/>
            <person name="Racz N."/>
            <person name="Riley R."/>
            <person name="Savchenko A."/>
            <person name="Shiryaev A."/>
            <person name="Soop K."/>
            <person name="Spirin V."/>
            <person name="Szebenyi C."/>
            <person name="Tomsovsky M."/>
            <person name="Tulloss R.E."/>
            <person name="Uehling J."/>
            <person name="Grigoriev I.V."/>
            <person name="Vagvolgyi C."/>
            <person name="Papp T."/>
            <person name="Martin F.M."/>
            <person name="Miettinen O."/>
            <person name="Hibbett D.S."/>
            <person name="Nagy L.G."/>
        </authorList>
    </citation>
    <scope>NUCLEOTIDE SEQUENCE [LARGE SCALE GENOMIC DNA]</scope>
    <source>
        <strain evidence="2 3">CBS 962.96</strain>
    </source>
</reference>
<proteinExistence type="predicted"/>
<sequence length="141" mass="15607">MSIDDSIQGNRNNDIAIARYFPICNILCTTPLLLAEYLISMVQWLNRQVNSYSHWTVDSAAGNPELYPIECCTQAGGGMHLIEAAGLVFAHSPALTKVSSEKARGFLLEAEVFVYQNHACITADRITNFFDREGRHTGGLK</sequence>
<keyword evidence="1" id="KW-0812">Transmembrane</keyword>
<organism evidence="2 3">
    <name type="scientific">Dendrothele bispora (strain CBS 962.96)</name>
    <dbReference type="NCBI Taxonomy" id="1314807"/>
    <lineage>
        <taxon>Eukaryota</taxon>
        <taxon>Fungi</taxon>
        <taxon>Dikarya</taxon>
        <taxon>Basidiomycota</taxon>
        <taxon>Agaricomycotina</taxon>
        <taxon>Agaricomycetes</taxon>
        <taxon>Agaricomycetidae</taxon>
        <taxon>Agaricales</taxon>
        <taxon>Agaricales incertae sedis</taxon>
        <taxon>Dendrothele</taxon>
    </lineage>
</organism>
<evidence type="ECO:0000256" key="1">
    <source>
        <dbReference type="SAM" id="Phobius"/>
    </source>
</evidence>
<name>A0A4S8M4W3_DENBC</name>
<protein>
    <submittedName>
        <fullName evidence="2">Uncharacterized protein</fullName>
    </submittedName>
</protein>
<dbReference type="Proteomes" id="UP000297245">
    <property type="component" value="Unassembled WGS sequence"/>
</dbReference>
<keyword evidence="3" id="KW-1185">Reference proteome</keyword>
<keyword evidence="1" id="KW-0472">Membrane</keyword>
<feature type="transmembrane region" description="Helical" evidence="1">
    <location>
        <begin position="20"/>
        <end position="39"/>
    </location>
</feature>
<evidence type="ECO:0000313" key="2">
    <source>
        <dbReference type="EMBL" id="THU97252.1"/>
    </source>
</evidence>
<dbReference type="EMBL" id="ML179159">
    <property type="protein sequence ID" value="THU97252.1"/>
    <property type="molecule type" value="Genomic_DNA"/>
</dbReference>
<keyword evidence="1" id="KW-1133">Transmembrane helix</keyword>
<gene>
    <name evidence="2" type="ORF">K435DRAFT_796659</name>
</gene>
<accession>A0A4S8M4W3</accession>
<evidence type="ECO:0000313" key="3">
    <source>
        <dbReference type="Proteomes" id="UP000297245"/>
    </source>
</evidence>